<organism evidence="1 2">
    <name type="scientific">Fulvimarina pelagi HTCC2506</name>
    <dbReference type="NCBI Taxonomy" id="314231"/>
    <lineage>
        <taxon>Bacteria</taxon>
        <taxon>Pseudomonadati</taxon>
        <taxon>Pseudomonadota</taxon>
        <taxon>Alphaproteobacteria</taxon>
        <taxon>Hyphomicrobiales</taxon>
        <taxon>Aurantimonadaceae</taxon>
        <taxon>Fulvimarina</taxon>
    </lineage>
</organism>
<dbReference type="HOGENOM" id="CLU_3007717_0_0_5"/>
<name>Q0G586_9HYPH</name>
<protein>
    <submittedName>
        <fullName evidence="1">Uncharacterized protein</fullName>
    </submittedName>
</protein>
<proteinExistence type="predicted"/>
<keyword evidence="2" id="KW-1185">Reference proteome</keyword>
<evidence type="ECO:0000313" key="1">
    <source>
        <dbReference type="EMBL" id="EAU43178.1"/>
    </source>
</evidence>
<sequence length="56" mass="6110">MPIYRRHSDVYPRILNGSPAYGGASKRTVASRYHAFVSAAHSALADGTSTIHHSNR</sequence>
<dbReference type="EMBL" id="AATP01000001">
    <property type="protein sequence ID" value="EAU43178.1"/>
    <property type="molecule type" value="Genomic_DNA"/>
</dbReference>
<evidence type="ECO:0000313" key="2">
    <source>
        <dbReference type="Proteomes" id="UP000004310"/>
    </source>
</evidence>
<dbReference type="Proteomes" id="UP000004310">
    <property type="component" value="Unassembled WGS sequence"/>
</dbReference>
<gene>
    <name evidence="1" type="ORF">FP2506_10051</name>
</gene>
<accession>Q0G586</accession>
<reference evidence="1 2" key="1">
    <citation type="journal article" date="2010" name="J. Bacteriol.">
        <title>Genome sequence of Fulvimarina pelagi HTCC2506T, a Mn(II)-oxidizing alphaproteobacterium possessing an aerobic anoxygenic photosynthetic gene cluster and Xanthorhodopsin.</title>
        <authorList>
            <person name="Kang I."/>
            <person name="Oh H.M."/>
            <person name="Lim S.I."/>
            <person name="Ferriera S."/>
            <person name="Giovannoni S.J."/>
            <person name="Cho J.C."/>
        </authorList>
    </citation>
    <scope>NUCLEOTIDE SEQUENCE [LARGE SCALE GENOMIC DNA]</scope>
    <source>
        <strain evidence="1 2">HTCC2506</strain>
    </source>
</reference>
<comment type="caution">
    <text evidence="1">The sequence shown here is derived from an EMBL/GenBank/DDBJ whole genome shotgun (WGS) entry which is preliminary data.</text>
</comment>
<dbReference type="AlphaFoldDB" id="Q0G586"/>